<accession>A0A7R9EYL7</accession>
<feature type="region of interest" description="Disordered" evidence="1">
    <location>
        <begin position="223"/>
        <end position="254"/>
    </location>
</feature>
<feature type="compositionally biased region" description="Polar residues" evidence="1">
    <location>
        <begin position="72"/>
        <end position="81"/>
    </location>
</feature>
<proteinExistence type="predicted"/>
<gene>
    <name evidence="2" type="ORF">TBIB3V08_LOCUS6162</name>
</gene>
<name>A0A7R9EYL7_9NEOP</name>
<evidence type="ECO:0000313" key="2">
    <source>
        <dbReference type="EMBL" id="CAD7443763.1"/>
    </source>
</evidence>
<protein>
    <submittedName>
        <fullName evidence="2">Uncharacterized protein</fullName>
    </submittedName>
</protein>
<organism evidence="2">
    <name type="scientific">Timema bartmani</name>
    <dbReference type="NCBI Taxonomy" id="61472"/>
    <lineage>
        <taxon>Eukaryota</taxon>
        <taxon>Metazoa</taxon>
        <taxon>Ecdysozoa</taxon>
        <taxon>Arthropoda</taxon>
        <taxon>Hexapoda</taxon>
        <taxon>Insecta</taxon>
        <taxon>Pterygota</taxon>
        <taxon>Neoptera</taxon>
        <taxon>Polyneoptera</taxon>
        <taxon>Phasmatodea</taxon>
        <taxon>Timematodea</taxon>
        <taxon>Timematoidea</taxon>
        <taxon>Timematidae</taxon>
        <taxon>Timema</taxon>
    </lineage>
</organism>
<reference evidence="2" key="1">
    <citation type="submission" date="2020-11" db="EMBL/GenBank/DDBJ databases">
        <authorList>
            <person name="Tran Van P."/>
        </authorList>
    </citation>
    <scope>NUCLEOTIDE SEQUENCE</scope>
</reference>
<evidence type="ECO:0000256" key="1">
    <source>
        <dbReference type="SAM" id="MobiDB-lite"/>
    </source>
</evidence>
<feature type="region of interest" description="Disordered" evidence="1">
    <location>
        <begin position="72"/>
        <end position="102"/>
    </location>
</feature>
<feature type="region of interest" description="Disordered" evidence="1">
    <location>
        <begin position="325"/>
        <end position="349"/>
    </location>
</feature>
<dbReference type="AlphaFoldDB" id="A0A7R9EYL7"/>
<sequence>MIGHIDRNIHQLEIRLLEEKHHEEQQLLQLQVSQLQAKLSHLDGQRTEIVERLHGVMETQWKEALRVISGGSIPSRTSSDLGTMGQGKCELPKQPSIDSEENRKHNSYAVLICSAGNWQGRVAVTASKSWGVPPLSLHARQQSAGSSTTDDHPFCHEEQSTYRVAVAPDKSSGKLHSPLVNPGDELKRYIKMLLDRTPGKPLGEHPEVPTTESGQVAPLTHWEHTLQPPHPEGWDDPDQAGYPGRTDTGGPRASHLSRVVTGAIIYFRPPKRLHSFPCVWEWDYAHCVWESNLPLLMCTSGGAHVLANALITVWASTGAVKWLTVGQEPGPGSPEPQEPDPKARNPPRCQCHHSSAFKHTAPQSPTHYWVATTRQACDVGLGSQPCVLLIMKGDHLDSSRNKQSSLGSTLFDLSQGTISSCSKDNQTNIRRPLMFLDDVSRVSEYTKTSPECPAVKDHRMLPVSRSPTSNGKRHSYVPLVCTGWKLEYALNNIQVRKVVLREYLDFELRAELFNGAQNQD</sequence>
<dbReference type="EMBL" id="OD566319">
    <property type="protein sequence ID" value="CAD7443763.1"/>
    <property type="molecule type" value="Genomic_DNA"/>
</dbReference>